<evidence type="ECO:0000313" key="5">
    <source>
        <dbReference type="Proteomes" id="UP000316806"/>
    </source>
</evidence>
<feature type="region of interest" description="Disordered" evidence="1">
    <location>
        <begin position="25"/>
        <end position="46"/>
    </location>
</feature>
<feature type="domain" description="GTPase-associated protein 1-like C-terminal" evidence="3">
    <location>
        <begin position="270"/>
        <end position="789"/>
    </location>
</feature>
<dbReference type="Pfam" id="PF20052">
    <property type="entry name" value="GAP1-C"/>
    <property type="match status" value="1"/>
</dbReference>
<evidence type="ECO:0000313" key="4">
    <source>
        <dbReference type="EMBL" id="QDQ14284.1"/>
    </source>
</evidence>
<evidence type="ECO:0000259" key="3">
    <source>
        <dbReference type="Pfam" id="PF20052"/>
    </source>
</evidence>
<reference evidence="4 5" key="1">
    <citation type="journal article" date="2019" name="J. Ind. Microbiol. Biotechnol.">
        <title>The complete genomic sequence of Streptomyces spectabilis NRRL-2792 and identification of secondary metabolite biosynthetic gene clusters.</title>
        <authorList>
            <person name="Sinha A."/>
            <person name="Phillips-Salemka S."/>
            <person name="Niraula T.A."/>
            <person name="Short K.A."/>
            <person name="Niraula N.P."/>
        </authorList>
    </citation>
    <scope>NUCLEOTIDE SEQUENCE [LARGE SCALE GENOMIC DNA]</scope>
    <source>
        <strain evidence="4 5">NRRL 2792</strain>
    </source>
</reference>
<name>A0A516RF56_STRST</name>
<protein>
    <submittedName>
        <fullName evidence="4">Uncharacterized protein</fullName>
    </submittedName>
</protein>
<evidence type="ECO:0000256" key="1">
    <source>
        <dbReference type="SAM" id="MobiDB-lite"/>
    </source>
</evidence>
<dbReference type="Pfam" id="PF20014">
    <property type="entry name" value="GAP1-M"/>
    <property type="match status" value="1"/>
</dbReference>
<dbReference type="InterPro" id="IPR045401">
    <property type="entry name" value="GAP1-M"/>
</dbReference>
<gene>
    <name evidence="4" type="ORF">FH965_30000</name>
</gene>
<dbReference type="AlphaFoldDB" id="A0A516RF56"/>
<dbReference type="RefSeq" id="WP_144321496.1">
    <property type="nucleotide sequence ID" value="NZ_CP040916.1"/>
</dbReference>
<sequence>MAIRRLSYRLDEEPVTGAVRLIPVPASAPPSALSTHADGSEGEDQRQLREWAELAIGTGHTRSRGHSGDGPGLSYSRLPDGGSLLCTTAADGEVVAYHLTEADTTARFAEEWPITWWEAGADHLPAPSPREAPAAVGPDGAAARHAGLVAFARAHEPRVAPFLADVRRLFDDPAGRQLVVAEEGPDAVARWIALACASLPAAYVPALTFTTGAAEPGRAPQHIVGIGPDADFDRDDPTVLDHLYRVHDGLGGPGSPPRADTWATWTARLWLAGEPLPATGAADGDPFAPGPLVSHLLRAGLLTGRELTGLDGAPLRAAVDTLVAAVTDGGTAPGELLAVCRDLHAHDPAAAAPLAQALARHRLGAARPEDLPGELSAVCAELPLSAEARRALRGEYGGDADEALRRALRAPVDTWAEPLRLALAVGADDGRGLGDAVDRLARALRDPTGIDRAPAVRVLDDVGSEPLTRRVLRRLADATHSRRLDLLVELADSPYGDWLRRNLHEDAPLPLRLAEAAARWRAGGGGLRGMELFAKLTEVLPRRRVTDPETLKQMWWLVWGSSCPAPDELSWVAHTCTVRLLVGAGYGLRMTGLLAAPDGVDRELVGFAAGLLHEKQLSRGHRATAELLVLAQDLADGRKALPQGLKRFEALCVDAAPLDVTVRRGVFRLVARALAHADADQLARPPAFDQLVAAGPELLDPYRAFMLDEGRRSRLERELPLRPAEVAAYYYVWRRRERRGISRDWQRVAAELLDEILGPVAVHLDDRQLSDVADVMAKRQGGLDRVREWNAWRNSFRAR</sequence>
<feature type="domain" description="GTPase-associated protein 1 middle" evidence="2">
    <location>
        <begin position="149"/>
        <end position="239"/>
    </location>
</feature>
<evidence type="ECO:0000259" key="2">
    <source>
        <dbReference type="Pfam" id="PF20014"/>
    </source>
</evidence>
<dbReference type="InterPro" id="IPR049532">
    <property type="entry name" value="GAP1-like_C"/>
</dbReference>
<dbReference type="EMBL" id="CP040916">
    <property type="protein sequence ID" value="QDQ14284.1"/>
    <property type="molecule type" value="Genomic_DNA"/>
</dbReference>
<dbReference type="Proteomes" id="UP000316806">
    <property type="component" value="Chromosome"/>
</dbReference>
<accession>A0A516RF56</accession>
<organism evidence="4 5">
    <name type="scientific">Streptomyces spectabilis</name>
    <dbReference type="NCBI Taxonomy" id="68270"/>
    <lineage>
        <taxon>Bacteria</taxon>
        <taxon>Bacillati</taxon>
        <taxon>Actinomycetota</taxon>
        <taxon>Actinomycetes</taxon>
        <taxon>Kitasatosporales</taxon>
        <taxon>Streptomycetaceae</taxon>
        <taxon>Streptomyces</taxon>
    </lineage>
</organism>
<proteinExistence type="predicted"/>